<evidence type="ECO:0000256" key="1">
    <source>
        <dbReference type="ARBA" id="ARBA00008791"/>
    </source>
</evidence>
<comment type="similarity">
    <text evidence="1">Belongs to the universal stress protein A family.</text>
</comment>
<organism evidence="3 4">
    <name type="scientific">Fulvivirga sediminis</name>
    <dbReference type="NCBI Taxonomy" id="2803949"/>
    <lineage>
        <taxon>Bacteria</taxon>
        <taxon>Pseudomonadati</taxon>
        <taxon>Bacteroidota</taxon>
        <taxon>Cytophagia</taxon>
        <taxon>Cytophagales</taxon>
        <taxon>Fulvivirgaceae</taxon>
        <taxon>Fulvivirga</taxon>
    </lineage>
</organism>
<dbReference type="Proteomes" id="UP000659388">
    <property type="component" value="Unassembled WGS sequence"/>
</dbReference>
<keyword evidence="4" id="KW-1185">Reference proteome</keyword>
<gene>
    <name evidence="3" type="ORF">JL102_19630</name>
</gene>
<proteinExistence type="inferred from homology"/>
<evidence type="ECO:0000259" key="2">
    <source>
        <dbReference type="Pfam" id="PF00582"/>
    </source>
</evidence>
<feature type="domain" description="UspA" evidence="2">
    <location>
        <begin position="151"/>
        <end position="273"/>
    </location>
</feature>
<dbReference type="RefSeq" id="WP_202246164.1">
    <property type="nucleotide sequence ID" value="NZ_JAESIY010000012.1"/>
</dbReference>
<comment type="caution">
    <text evidence="3">The sequence shown here is derived from an EMBL/GenBank/DDBJ whole genome shotgun (WGS) entry which is preliminary data.</text>
</comment>
<dbReference type="Pfam" id="PF00582">
    <property type="entry name" value="Usp"/>
    <property type="match status" value="2"/>
</dbReference>
<dbReference type="PANTHER" id="PTHR46268">
    <property type="entry name" value="STRESS RESPONSE PROTEIN NHAX"/>
    <property type="match status" value="1"/>
</dbReference>
<dbReference type="PANTHER" id="PTHR46268:SF6">
    <property type="entry name" value="UNIVERSAL STRESS PROTEIN UP12"/>
    <property type="match status" value="1"/>
</dbReference>
<dbReference type="InterPro" id="IPR006016">
    <property type="entry name" value="UspA"/>
</dbReference>
<dbReference type="EMBL" id="JAESIY010000012">
    <property type="protein sequence ID" value="MBL3658372.1"/>
    <property type="molecule type" value="Genomic_DNA"/>
</dbReference>
<dbReference type="InterPro" id="IPR006015">
    <property type="entry name" value="Universal_stress_UspA"/>
</dbReference>
<dbReference type="Gene3D" id="3.40.50.12370">
    <property type="match status" value="1"/>
</dbReference>
<dbReference type="AlphaFoldDB" id="A0A937FB47"/>
<reference evidence="3" key="1">
    <citation type="submission" date="2021-01" db="EMBL/GenBank/DDBJ databases">
        <title>Fulvivirga kasyanovii gen. nov., sp nov., a novel member of the phylum Bacteroidetes isolated from seawater in a mussel farm.</title>
        <authorList>
            <person name="Zhao L.-H."/>
            <person name="Wang Z.-J."/>
        </authorList>
    </citation>
    <scope>NUCLEOTIDE SEQUENCE</scope>
    <source>
        <strain evidence="3">2943</strain>
    </source>
</reference>
<feature type="domain" description="UspA" evidence="2">
    <location>
        <begin position="2"/>
        <end position="143"/>
    </location>
</feature>
<name>A0A937FB47_9BACT</name>
<dbReference type="PRINTS" id="PR01438">
    <property type="entry name" value="UNVRSLSTRESS"/>
</dbReference>
<evidence type="ECO:0000313" key="3">
    <source>
        <dbReference type="EMBL" id="MBL3658372.1"/>
    </source>
</evidence>
<accession>A0A937FB47</accession>
<dbReference type="SUPFAM" id="SSF52402">
    <property type="entry name" value="Adenine nucleotide alpha hydrolases-like"/>
    <property type="match status" value="2"/>
</dbReference>
<dbReference type="CDD" id="cd00293">
    <property type="entry name" value="USP-like"/>
    <property type="match status" value="2"/>
</dbReference>
<protein>
    <submittedName>
        <fullName evidence="3">Universal stress protein</fullName>
    </submittedName>
</protein>
<evidence type="ECO:0000313" key="4">
    <source>
        <dbReference type="Proteomes" id="UP000659388"/>
    </source>
</evidence>
<sequence length="275" mass="31819">MNKIICPVDFSDTSLNALEYAVEIARKFHSHLTLIHVFTESDFNKLLDEKSVSKTFKERLNMADVKLEGIVKRMNEDYKKDGVSCEYKLELGDLMDNLLKEFKNGYNLCVMGTTGISRSNDMFWGSNTEEVIEKAKIPTLCIPIEASFEGFRKIVYASDFMAEDKKAIQEVISFATMFDARISVLHINVKNNDREYKEFVSDLRSFIQYQKINFVNKEFKDEIGLGIEEYMEEENSDLLMVFRKSRGFLGDMFHKSLTSTLSYSMSKPLFVLKFS</sequence>